<keyword evidence="2" id="KW-1185">Reference proteome</keyword>
<dbReference type="Proteomes" id="UP001217089">
    <property type="component" value="Unassembled WGS sequence"/>
</dbReference>
<evidence type="ECO:0000313" key="1">
    <source>
        <dbReference type="EMBL" id="KAJ8312004.1"/>
    </source>
</evidence>
<organism evidence="1 2">
    <name type="scientific">Tegillarca granosa</name>
    <name type="common">Malaysian cockle</name>
    <name type="synonym">Anadara granosa</name>
    <dbReference type="NCBI Taxonomy" id="220873"/>
    <lineage>
        <taxon>Eukaryota</taxon>
        <taxon>Metazoa</taxon>
        <taxon>Spiralia</taxon>
        <taxon>Lophotrochozoa</taxon>
        <taxon>Mollusca</taxon>
        <taxon>Bivalvia</taxon>
        <taxon>Autobranchia</taxon>
        <taxon>Pteriomorphia</taxon>
        <taxon>Arcoida</taxon>
        <taxon>Arcoidea</taxon>
        <taxon>Arcidae</taxon>
        <taxon>Tegillarca</taxon>
    </lineage>
</organism>
<comment type="caution">
    <text evidence="1">The sequence shown here is derived from an EMBL/GenBank/DDBJ whole genome shotgun (WGS) entry which is preliminary data.</text>
</comment>
<sequence length="93" mass="10591">MYKINMEKEDGKHDTQNISHVETSLVNKFQSVSEESFADNEVENMTGSKSLSKTKSSIWVIVRDKMSLTKKGSTPLNWKVLSLLFLSFVCVFI</sequence>
<reference evidence="1 2" key="1">
    <citation type="submission" date="2022-12" db="EMBL/GenBank/DDBJ databases">
        <title>Chromosome-level genome of Tegillarca granosa.</title>
        <authorList>
            <person name="Kim J."/>
        </authorList>
    </citation>
    <scope>NUCLEOTIDE SEQUENCE [LARGE SCALE GENOMIC DNA]</scope>
    <source>
        <strain evidence="1">Teg-2019</strain>
        <tissue evidence="1">Adductor muscle</tissue>
    </source>
</reference>
<evidence type="ECO:0000313" key="2">
    <source>
        <dbReference type="Proteomes" id="UP001217089"/>
    </source>
</evidence>
<gene>
    <name evidence="1" type="ORF">KUTeg_009377</name>
</gene>
<protein>
    <submittedName>
        <fullName evidence="1">Uncharacterized protein</fullName>
    </submittedName>
</protein>
<dbReference type="EMBL" id="JARBDR010000440">
    <property type="protein sequence ID" value="KAJ8312004.1"/>
    <property type="molecule type" value="Genomic_DNA"/>
</dbReference>
<proteinExistence type="predicted"/>
<name>A0ABQ9F3N4_TEGGR</name>
<accession>A0ABQ9F3N4</accession>